<dbReference type="PANTHER" id="PTHR33050:SF7">
    <property type="entry name" value="RIBONUCLEASE H"/>
    <property type="match status" value="1"/>
</dbReference>
<proteinExistence type="predicted"/>
<protein>
    <submittedName>
        <fullName evidence="2">ORF V: Enzymatic polyprotein</fullName>
    </submittedName>
</protein>
<keyword evidence="3" id="KW-1185">Reference proteome</keyword>
<dbReference type="EMBL" id="JACTAM010002568">
    <property type="protein sequence ID" value="KAI2644309.1"/>
    <property type="molecule type" value="Genomic_DNA"/>
</dbReference>
<dbReference type="Proteomes" id="UP000830375">
    <property type="component" value="Unassembled WGS sequence"/>
</dbReference>
<dbReference type="CDD" id="cd09275">
    <property type="entry name" value="RNase_HI_RT_DIRS1"/>
    <property type="match status" value="1"/>
</dbReference>
<dbReference type="InterPro" id="IPR052055">
    <property type="entry name" value="Hepadnavirus_pol/RT"/>
</dbReference>
<comment type="caution">
    <text evidence="2">The sequence shown here is derived from an EMBL/GenBank/DDBJ whole genome shotgun (WGS) entry which is preliminary data.</text>
</comment>
<evidence type="ECO:0000313" key="2">
    <source>
        <dbReference type="EMBL" id="KAI2644309.1"/>
    </source>
</evidence>
<gene>
    <name evidence="2" type="ORF">H4Q32_027511</name>
</gene>
<feature type="region of interest" description="Disordered" evidence="1">
    <location>
        <begin position="61"/>
        <end position="110"/>
    </location>
</feature>
<feature type="compositionally biased region" description="Basic and acidic residues" evidence="1">
    <location>
        <begin position="87"/>
        <end position="96"/>
    </location>
</feature>
<name>A0ABQ8L1V6_LABRO</name>
<organism evidence="2 3">
    <name type="scientific">Labeo rohita</name>
    <name type="common">Indian major carp</name>
    <name type="synonym">Cyprinus rohita</name>
    <dbReference type="NCBI Taxonomy" id="84645"/>
    <lineage>
        <taxon>Eukaryota</taxon>
        <taxon>Metazoa</taxon>
        <taxon>Chordata</taxon>
        <taxon>Craniata</taxon>
        <taxon>Vertebrata</taxon>
        <taxon>Euteleostomi</taxon>
        <taxon>Actinopterygii</taxon>
        <taxon>Neopterygii</taxon>
        <taxon>Teleostei</taxon>
        <taxon>Ostariophysi</taxon>
        <taxon>Cypriniformes</taxon>
        <taxon>Cyprinidae</taxon>
        <taxon>Labeoninae</taxon>
        <taxon>Labeonini</taxon>
        <taxon>Labeo</taxon>
    </lineage>
</organism>
<evidence type="ECO:0000256" key="1">
    <source>
        <dbReference type="SAM" id="MobiDB-lite"/>
    </source>
</evidence>
<dbReference type="SUPFAM" id="SSF56672">
    <property type="entry name" value="DNA/RNA polymerases"/>
    <property type="match status" value="2"/>
</dbReference>
<reference evidence="2 3" key="1">
    <citation type="submission" date="2022-01" db="EMBL/GenBank/DDBJ databases">
        <title>A high-quality chromosome-level genome assembly of rohu carp, Labeo rohita.</title>
        <authorList>
            <person name="Arick M.A. II"/>
            <person name="Hsu C.-Y."/>
            <person name="Magbanua Z."/>
            <person name="Pechanova O."/>
            <person name="Grover C."/>
            <person name="Miller E."/>
            <person name="Thrash A."/>
            <person name="Ezzel L."/>
            <person name="Alam S."/>
            <person name="Benzie J."/>
            <person name="Hamilton M."/>
            <person name="Karsi A."/>
            <person name="Lawrence M.L."/>
            <person name="Peterson D.G."/>
        </authorList>
    </citation>
    <scope>NUCLEOTIDE SEQUENCE [LARGE SCALE GENOMIC DNA]</scope>
    <source>
        <strain evidence="3">BAU-BD-2019</strain>
        <tissue evidence="2">Blood</tissue>
    </source>
</reference>
<evidence type="ECO:0000313" key="3">
    <source>
        <dbReference type="Proteomes" id="UP000830375"/>
    </source>
</evidence>
<feature type="compositionally biased region" description="Basic residues" evidence="1">
    <location>
        <begin position="69"/>
        <end position="86"/>
    </location>
</feature>
<sequence>MKAYGAAGQAASASHAMAILQVYQARALKQLHKGSSDSGVMQELRSATDFTLQATKGQPLSRGIELTAGRRRSPLLRRPLKGRPTKLRRDPDRQPGDGEDYSSGGLNNFGPTPGGGLGGVVFVVATDLRSLTHLFKQKNNFLYPQVPQARFLIDAQLPQLSAQSLNLPTRDPGQKVSAAHSSPVFLQGAPLSGVSPLPLPGCPTASQLAIQFARRPARLRGIRFTSVQSDTDASVLRAEIAILLAKDAIEPVPAEMKMGFYSPYFIVPKKSNGLRPILDLRALNRSLHRLPSLLISKRIILCVRRPKGRLLSCLNLASTQTISSVCLRGSGISVQSPPLWPVPVPLRVYQTRGGCPSTALGAGHPHPQSRRLADNCSFSRFVVSAQGPGASAPQPFGASGQLGDEQSVQSISFLGMELDSINMTARLTNERVQLMLNCLKVFSRKTAVPLKHFQRLLEHMAAAVTPLGLLHNRIRRWVWHRSTFWVGITPECHLLFSPWSDPAFLRAGVPLGQVSRHVVVNTDASTTGWCAACNRQAALGSWTGPRLRWHVNCLKLLAVFLSLRRFLPMLRHKHVLVHTDNTVTVAYINHQGGSTRYLLL</sequence>
<accession>A0ABQ8L1V6</accession>
<dbReference type="InterPro" id="IPR043502">
    <property type="entry name" value="DNA/RNA_pol_sf"/>
</dbReference>
<dbReference type="PANTHER" id="PTHR33050">
    <property type="entry name" value="REVERSE TRANSCRIPTASE DOMAIN-CONTAINING PROTEIN"/>
    <property type="match status" value="1"/>
</dbReference>
<dbReference type="Gene3D" id="3.10.10.10">
    <property type="entry name" value="HIV Type 1 Reverse Transcriptase, subunit A, domain 1"/>
    <property type="match status" value="1"/>
</dbReference>